<evidence type="ECO:0000256" key="4">
    <source>
        <dbReference type="PROSITE-ProRule" id="PRU00146"/>
    </source>
</evidence>
<dbReference type="CDD" id="cd00063">
    <property type="entry name" value="FN3"/>
    <property type="match status" value="1"/>
</dbReference>
<dbReference type="SMART" id="SM00249">
    <property type="entry name" value="PHD"/>
    <property type="match status" value="1"/>
</dbReference>
<evidence type="ECO:0000259" key="6">
    <source>
        <dbReference type="PROSITE" id="PS50016"/>
    </source>
</evidence>
<dbReference type="Gramene" id="GBG78566">
    <property type="protein sequence ID" value="GBG78566"/>
    <property type="gene ID" value="CBR_g27790"/>
</dbReference>
<proteinExistence type="predicted"/>
<dbReference type="InterPro" id="IPR001965">
    <property type="entry name" value="Znf_PHD"/>
</dbReference>
<feature type="domain" description="Fibronectin type-III" evidence="7">
    <location>
        <begin position="196"/>
        <end position="299"/>
    </location>
</feature>
<dbReference type="PANTHER" id="PTHR46286:SF2">
    <property type="entry name" value="VIN3-LIKE PROTEIN 2"/>
    <property type="match status" value="1"/>
</dbReference>
<accession>A0A388L8D7</accession>
<dbReference type="GO" id="GO:0008270">
    <property type="term" value="F:zinc ion binding"/>
    <property type="evidence" value="ECO:0007669"/>
    <property type="project" value="UniProtKB-KW"/>
</dbReference>
<dbReference type="PROSITE" id="PS50016">
    <property type="entry name" value="ZF_PHD_2"/>
    <property type="match status" value="1"/>
</dbReference>
<evidence type="ECO:0000259" key="7">
    <source>
        <dbReference type="PROSITE" id="PS50853"/>
    </source>
</evidence>
<evidence type="ECO:0000256" key="1">
    <source>
        <dbReference type="ARBA" id="ARBA00022723"/>
    </source>
</evidence>
<dbReference type="InterPro" id="IPR019787">
    <property type="entry name" value="Znf_PHD-finger"/>
</dbReference>
<dbReference type="CDD" id="cd15568">
    <property type="entry name" value="PHD5_NSD"/>
    <property type="match status" value="1"/>
</dbReference>
<dbReference type="AlphaFoldDB" id="A0A388L8D7"/>
<gene>
    <name evidence="8" type="ORF">CBR_g27790</name>
</gene>
<dbReference type="GO" id="GO:0040029">
    <property type="term" value="P:epigenetic regulation of gene expression"/>
    <property type="evidence" value="ECO:0007669"/>
    <property type="project" value="InterPro"/>
</dbReference>
<keyword evidence="3" id="KW-0862">Zinc</keyword>
<organism evidence="8 9">
    <name type="scientific">Chara braunii</name>
    <name type="common">Braun's stonewort</name>
    <dbReference type="NCBI Taxonomy" id="69332"/>
    <lineage>
        <taxon>Eukaryota</taxon>
        <taxon>Viridiplantae</taxon>
        <taxon>Streptophyta</taxon>
        <taxon>Charophyceae</taxon>
        <taxon>Charales</taxon>
        <taxon>Characeae</taxon>
        <taxon>Chara</taxon>
    </lineage>
</organism>
<feature type="compositionally biased region" description="Gly residues" evidence="5">
    <location>
        <begin position="425"/>
        <end position="436"/>
    </location>
</feature>
<dbReference type="InterPro" id="IPR044514">
    <property type="entry name" value="VIN3-like"/>
</dbReference>
<keyword evidence="1" id="KW-0479">Metal-binding</keyword>
<dbReference type="InterPro" id="IPR013083">
    <property type="entry name" value="Znf_RING/FYVE/PHD"/>
</dbReference>
<dbReference type="STRING" id="69332.A0A388L8D7"/>
<dbReference type="InterPro" id="IPR055198">
    <property type="entry name" value="NSD_PHD"/>
</dbReference>
<evidence type="ECO:0000313" key="8">
    <source>
        <dbReference type="EMBL" id="GBG78566.1"/>
    </source>
</evidence>
<dbReference type="InterPro" id="IPR011011">
    <property type="entry name" value="Znf_FYVE_PHD"/>
</dbReference>
<dbReference type="InterPro" id="IPR036116">
    <property type="entry name" value="FN3_sf"/>
</dbReference>
<dbReference type="Proteomes" id="UP000265515">
    <property type="component" value="Unassembled WGS sequence"/>
</dbReference>
<dbReference type="Gene3D" id="3.30.40.10">
    <property type="entry name" value="Zinc/RING finger domain, C3HC4 (zinc finger)"/>
    <property type="match status" value="1"/>
</dbReference>
<dbReference type="PANTHER" id="PTHR46286">
    <property type="entry name" value="VIN3-LIKE PROTEIN 2-RELATED"/>
    <property type="match status" value="1"/>
</dbReference>
<dbReference type="SMART" id="SM00060">
    <property type="entry name" value="FN3"/>
    <property type="match status" value="1"/>
</dbReference>
<dbReference type="SUPFAM" id="SSF49265">
    <property type="entry name" value="Fibronectin type III"/>
    <property type="match status" value="1"/>
</dbReference>
<dbReference type="Pfam" id="PF22908">
    <property type="entry name" value="PHD_NSD"/>
    <property type="match status" value="1"/>
</dbReference>
<dbReference type="PROSITE" id="PS50853">
    <property type="entry name" value="FN3"/>
    <property type="match status" value="1"/>
</dbReference>
<keyword evidence="2 4" id="KW-0863">Zinc-finger</keyword>
<feature type="region of interest" description="Disordered" evidence="5">
    <location>
        <begin position="371"/>
        <end position="392"/>
    </location>
</feature>
<keyword evidence="9" id="KW-1185">Reference proteome</keyword>
<dbReference type="SUPFAM" id="SSF57903">
    <property type="entry name" value="FYVE/PHD zinc finger"/>
    <property type="match status" value="1"/>
</dbReference>
<name>A0A388L8D7_CHABU</name>
<sequence length="636" mass="67557">MNIIRAALKFSLIHYVCMCMKVEEAVRKLEEEIGPLSGPVVGGLREHVWRRPRAAEVQVMIGHILDQAEILMDTFDELPDGLCIQGSDEAKLSGAECFVCSEKGAVVTCSGKQCGRVYHLQCAGLWVVPPAGMWLCPSCGAKAAALSTPGSQDDWFSLLDSSNFTAGGLKYNNNFAAGDREKIQTTSSSSVRTLAAPIVVYFSEIRSTSVRVHWKMPEGEGAGFCDQGIIKGFKVWHKKVANNAHDDKFGAPPCVPASFSSLSVLGLDSDTQYAFKVAGVTADGDGQASAIAICQTLPTESGQSKLAHSSGKSWCPALNPPGPAVPSSRLHNMAPDSTVTSDEHGEKVIDGPRPHDQVIHVEMPHPNTVQSVTDSGADGRGPAFDTCQRDRDMGWTRGGEMMILQPCRMMAQEKQFDVPEAVRGEGSGSAGYGGMATGSQETSLEEGVCGGGGTYQEQLPVNTVVGPGRVMLNEGDREIVNCLRHVCLLEKSGHLSKDFRLKFLTWFSRRASDAEKKVVAMILCALGDEPATLAEQLVDTFSELIGTLPGGKTELMEAMHMEGFVNGLREASAVERASTAAGALTSPVTGAGGIISDVPPAAVPLLVPAGGEDGLEGLRAPGSDLLEAPFINWKVD</sequence>
<evidence type="ECO:0000313" key="9">
    <source>
        <dbReference type="Proteomes" id="UP000265515"/>
    </source>
</evidence>
<dbReference type="InterPro" id="IPR013783">
    <property type="entry name" value="Ig-like_fold"/>
</dbReference>
<feature type="domain" description="PHD-type" evidence="6">
    <location>
        <begin position="94"/>
        <end position="142"/>
    </location>
</feature>
<dbReference type="Pfam" id="PF00041">
    <property type="entry name" value="fn3"/>
    <property type="match status" value="1"/>
</dbReference>
<dbReference type="OrthoDB" id="600557at2759"/>
<evidence type="ECO:0000256" key="3">
    <source>
        <dbReference type="ARBA" id="ARBA00022833"/>
    </source>
</evidence>
<evidence type="ECO:0000256" key="2">
    <source>
        <dbReference type="ARBA" id="ARBA00022771"/>
    </source>
</evidence>
<comment type="caution">
    <text evidence="8">The sequence shown here is derived from an EMBL/GenBank/DDBJ whole genome shotgun (WGS) entry which is preliminary data.</text>
</comment>
<feature type="region of interest" description="Disordered" evidence="5">
    <location>
        <begin position="424"/>
        <end position="444"/>
    </location>
</feature>
<dbReference type="EMBL" id="BFEA01000298">
    <property type="protein sequence ID" value="GBG78566.1"/>
    <property type="molecule type" value="Genomic_DNA"/>
</dbReference>
<dbReference type="InterPro" id="IPR056990">
    <property type="entry name" value="VIN3-like_C"/>
</dbReference>
<dbReference type="InterPro" id="IPR003961">
    <property type="entry name" value="FN3_dom"/>
</dbReference>
<evidence type="ECO:0008006" key="10">
    <source>
        <dbReference type="Google" id="ProtNLM"/>
    </source>
</evidence>
<dbReference type="Gene3D" id="2.60.40.10">
    <property type="entry name" value="Immunoglobulins"/>
    <property type="match status" value="1"/>
</dbReference>
<dbReference type="GO" id="GO:0010048">
    <property type="term" value="P:vernalization response"/>
    <property type="evidence" value="ECO:0007669"/>
    <property type="project" value="InterPro"/>
</dbReference>
<evidence type="ECO:0000256" key="5">
    <source>
        <dbReference type="SAM" id="MobiDB-lite"/>
    </source>
</evidence>
<dbReference type="InterPro" id="IPR019786">
    <property type="entry name" value="Zinc_finger_PHD-type_CS"/>
</dbReference>
<dbReference type="Pfam" id="PF23380">
    <property type="entry name" value="VIN3_C"/>
    <property type="match status" value="1"/>
</dbReference>
<dbReference type="PROSITE" id="PS01359">
    <property type="entry name" value="ZF_PHD_1"/>
    <property type="match status" value="1"/>
</dbReference>
<protein>
    <recommendedName>
        <fullName evidence="10">PHD-type domain-containing protein</fullName>
    </recommendedName>
</protein>
<reference evidence="8 9" key="1">
    <citation type="journal article" date="2018" name="Cell">
        <title>The Chara Genome: Secondary Complexity and Implications for Plant Terrestrialization.</title>
        <authorList>
            <person name="Nishiyama T."/>
            <person name="Sakayama H."/>
            <person name="Vries J.D."/>
            <person name="Buschmann H."/>
            <person name="Saint-Marcoux D."/>
            <person name="Ullrich K.K."/>
            <person name="Haas F.B."/>
            <person name="Vanderstraeten L."/>
            <person name="Becker D."/>
            <person name="Lang D."/>
            <person name="Vosolsobe S."/>
            <person name="Rombauts S."/>
            <person name="Wilhelmsson P.K.I."/>
            <person name="Janitza P."/>
            <person name="Kern R."/>
            <person name="Heyl A."/>
            <person name="Rumpler F."/>
            <person name="Villalobos L.I.A.C."/>
            <person name="Clay J.M."/>
            <person name="Skokan R."/>
            <person name="Toyoda A."/>
            <person name="Suzuki Y."/>
            <person name="Kagoshima H."/>
            <person name="Schijlen E."/>
            <person name="Tajeshwar N."/>
            <person name="Catarino B."/>
            <person name="Hetherington A.J."/>
            <person name="Saltykova A."/>
            <person name="Bonnot C."/>
            <person name="Breuninger H."/>
            <person name="Symeonidi A."/>
            <person name="Radhakrishnan G.V."/>
            <person name="Van Nieuwerburgh F."/>
            <person name="Deforce D."/>
            <person name="Chang C."/>
            <person name="Karol K.G."/>
            <person name="Hedrich R."/>
            <person name="Ulvskov P."/>
            <person name="Glockner G."/>
            <person name="Delwiche C.F."/>
            <person name="Petrasek J."/>
            <person name="Van de Peer Y."/>
            <person name="Friml J."/>
            <person name="Beilby M."/>
            <person name="Dolan L."/>
            <person name="Kohara Y."/>
            <person name="Sugano S."/>
            <person name="Fujiyama A."/>
            <person name="Delaux P.-M."/>
            <person name="Quint M."/>
            <person name="TheiBen G."/>
            <person name="Hagemann M."/>
            <person name="Harholt J."/>
            <person name="Dunand C."/>
            <person name="Zachgo S."/>
            <person name="Langdale J."/>
            <person name="Maumus F."/>
            <person name="Straeten D.V.D."/>
            <person name="Gould S.B."/>
            <person name="Rensing S.A."/>
        </authorList>
    </citation>
    <scope>NUCLEOTIDE SEQUENCE [LARGE SCALE GENOMIC DNA]</scope>
    <source>
        <strain evidence="8 9">S276</strain>
    </source>
</reference>